<keyword evidence="3" id="KW-0675">Receptor</keyword>
<dbReference type="PANTHER" id="PTHR42928">
    <property type="entry name" value="TRICARBOXYLATE-BINDING PROTEIN"/>
    <property type="match status" value="1"/>
</dbReference>
<accession>A0A4R3LUD0</accession>
<evidence type="ECO:0000313" key="3">
    <source>
        <dbReference type="EMBL" id="TCT03606.1"/>
    </source>
</evidence>
<protein>
    <submittedName>
        <fullName evidence="3">Tripartite-type tricarboxylate transporter receptor subunit TctC</fullName>
    </submittedName>
</protein>
<dbReference type="EMBL" id="SMAI01000009">
    <property type="protein sequence ID" value="TCT03606.1"/>
    <property type="molecule type" value="Genomic_DNA"/>
</dbReference>
<dbReference type="InterPro" id="IPR042100">
    <property type="entry name" value="Bug_dom1"/>
</dbReference>
<dbReference type="SUPFAM" id="SSF53850">
    <property type="entry name" value="Periplasmic binding protein-like II"/>
    <property type="match status" value="1"/>
</dbReference>
<dbReference type="PANTHER" id="PTHR42928:SF5">
    <property type="entry name" value="BLR1237 PROTEIN"/>
    <property type="match status" value="1"/>
</dbReference>
<dbReference type="PIRSF" id="PIRSF017082">
    <property type="entry name" value="YflP"/>
    <property type="match status" value="1"/>
</dbReference>
<feature type="signal peptide" evidence="2">
    <location>
        <begin position="1"/>
        <end position="48"/>
    </location>
</feature>
<reference evidence="3 4" key="1">
    <citation type="submission" date="2019-03" db="EMBL/GenBank/DDBJ databases">
        <title>Genomic Encyclopedia of Type Strains, Phase IV (KMG-IV): sequencing the most valuable type-strain genomes for metagenomic binning, comparative biology and taxonomic classification.</title>
        <authorList>
            <person name="Goeker M."/>
        </authorList>
    </citation>
    <scope>NUCLEOTIDE SEQUENCE [LARGE SCALE GENOMIC DNA]</scope>
    <source>
        <strain evidence="3 4">DSM 9035</strain>
    </source>
</reference>
<dbReference type="RefSeq" id="WP_132032707.1">
    <property type="nucleotide sequence ID" value="NZ_SMAI01000009.1"/>
</dbReference>
<dbReference type="Gene3D" id="3.40.190.150">
    <property type="entry name" value="Bordetella uptake gene, domain 1"/>
    <property type="match status" value="1"/>
</dbReference>
<proteinExistence type="inferred from homology"/>
<dbReference type="InterPro" id="IPR005064">
    <property type="entry name" value="BUG"/>
</dbReference>
<dbReference type="AlphaFoldDB" id="A0A4R3LUD0"/>
<comment type="caution">
    <text evidence="3">The sequence shown here is derived from an EMBL/GenBank/DDBJ whole genome shotgun (WGS) entry which is preliminary data.</text>
</comment>
<name>A0A4R3LUD0_9HYPH</name>
<dbReference type="Gene3D" id="3.40.190.10">
    <property type="entry name" value="Periplasmic binding protein-like II"/>
    <property type="match status" value="1"/>
</dbReference>
<keyword evidence="4" id="KW-1185">Reference proteome</keyword>
<organism evidence="3 4">
    <name type="scientific">Aquabacter spiritensis</name>
    <dbReference type="NCBI Taxonomy" id="933073"/>
    <lineage>
        <taxon>Bacteria</taxon>
        <taxon>Pseudomonadati</taxon>
        <taxon>Pseudomonadota</taxon>
        <taxon>Alphaproteobacteria</taxon>
        <taxon>Hyphomicrobiales</taxon>
        <taxon>Xanthobacteraceae</taxon>
        <taxon>Aquabacter</taxon>
    </lineage>
</organism>
<evidence type="ECO:0000313" key="4">
    <source>
        <dbReference type="Proteomes" id="UP000294664"/>
    </source>
</evidence>
<dbReference type="Proteomes" id="UP000294664">
    <property type="component" value="Unassembled WGS sequence"/>
</dbReference>
<comment type="similarity">
    <text evidence="1">Belongs to the UPF0065 (bug) family.</text>
</comment>
<gene>
    <name evidence="3" type="ORF">EDC64_109156</name>
</gene>
<evidence type="ECO:0000256" key="2">
    <source>
        <dbReference type="SAM" id="SignalP"/>
    </source>
</evidence>
<sequence>MISQVSQSPRDEKRRTRTSDIVRRARAVVFAALSTACALAGVSGAAYAQEPYPTHPVKIIVGFAPGGSSDIVARLVAERLTVRLGKPVVVENRPGAGGFLATSQVLRQPADGYSLLLLASAHSVTAAMRASMPFDPVEDLDWLTTAATYGMVFGVRPDSPYASFVDIIAAAKSKPKTLTYYSVGDGTAHHLLGEWLSAATGTEFIHVPYRGSSAALPDFLAGRVDMMIDTMTFALPQMTAGAMRPLAVTSRKVPSEMAKVPFSGDIVPGLAYESWLGLAMRKGAPPEVVERLRREITAIVLSDDFAQELAKFGANATASTGAEFADRIRREITEFSRVIDARGIQKQ</sequence>
<dbReference type="CDD" id="cd07012">
    <property type="entry name" value="PBP2_Bug_TTT"/>
    <property type="match status" value="1"/>
</dbReference>
<keyword evidence="2" id="KW-0732">Signal</keyword>
<evidence type="ECO:0000256" key="1">
    <source>
        <dbReference type="ARBA" id="ARBA00006987"/>
    </source>
</evidence>
<dbReference type="Pfam" id="PF03401">
    <property type="entry name" value="TctC"/>
    <property type="match status" value="1"/>
</dbReference>
<feature type="chain" id="PRO_5020325040" evidence="2">
    <location>
        <begin position="49"/>
        <end position="347"/>
    </location>
</feature>
<dbReference type="OrthoDB" id="8970543at2"/>